<dbReference type="GO" id="GO:0003700">
    <property type="term" value="F:DNA-binding transcription factor activity"/>
    <property type="evidence" value="ECO:0007669"/>
    <property type="project" value="TreeGrafter"/>
</dbReference>
<keyword evidence="3" id="KW-0804">Transcription</keyword>
<dbReference type="Gene3D" id="3.40.190.290">
    <property type="match status" value="1"/>
</dbReference>
<keyword evidence="2" id="KW-0238">DNA-binding</keyword>
<name>A0A0D6PDR0_9PROT</name>
<dbReference type="PANTHER" id="PTHR30579">
    <property type="entry name" value="TRANSCRIPTIONAL REGULATOR"/>
    <property type="match status" value="1"/>
</dbReference>
<dbReference type="GO" id="GO:0003677">
    <property type="term" value="F:DNA binding"/>
    <property type="evidence" value="ECO:0007669"/>
    <property type="project" value="UniProtKB-KW"/>
</dbReference>
<dbReference type="InterPro" id="IPR050176">
    <property type="entry name" value="LTTR"/>
</dbReference>
<evidence type="ECO:0000256" key="1">
    <source>
        <dbReference type="ARBA" id="ARBA00023015"/>
    </source>
</evidence>
<keyword evidence="6" id="KW-1185">Reference proteome</keyword>
<dbReference type="EMBL" id="BANC01000021">
    <property type="protein sequence ID" value="GAN79491.1"/>
    <property type="molecule type" value="Genomic_DNA"/>
</dbReference>
<dbReference type="NCBIfam" id="TIGR03298">
    <property type="entry name" value="argP"/>
    <property type="match status" value="1"/>
</dbReference>
<keyword evidence="1" id="KW-0805">Transcription regulation</keyword>
<comment type="caution">
    <text evidence="5">The sequence shown here is derived from an EMBL/GenBank/DDBJ whole genome shotgun (WGS) entry which is preliminary data.</text>
</comment>
<feature type="domain" description="LysR substrate-binding" evidence="4">
    <location>
        <begin position="45"/>
        <end position="226"/>
    </location>
</feature>
<evidence type="ECO:0000313" key="6">
    <source>
        <dbReference type="Proteomes" id="UP000032668"/>
    </source>
</evidence>
<dbReference type="SUPFAM" id="SSF53850">
    <property type="entry name" value="Periplasmic binding protein-like II"/>
    <property type="match status" value="1"/>
</dbReference>
<sequence>MLVIRGQPCTPTDLGRRLCAHFDRVQLLEADIVPALSDQNAAPLPTLRVAVNADSLATWLPEAIAAFGRATGTLLELTRDDETRTADRLRSGDVLAAVTADPNPIQGCRTIPLGALRYAACASPNFLSRYFGDAVNGETLKKAPYLRFDRLDGLQARWASEAYGIDLDAPTHWVPSTHGFMDLCLAGLAWGLQPLRLAEQHIAAGRLVELPPRARIDVKLYWTVARLHVVSLRRLTRDVCAAAARYLDT</sequence>
<dbReference type="AlphaFoldDB" id="A0A0D6PDR0"/>
<gene>
    <name evidence="5" type="ORF">Aam_021_079</name>
</gene>
<dbReference type="PANTHER" id="PTHR30579:SF2">
    <property type="entry name" value="HTH-TYPE TRANSCRIPTIONAL REGULATOR ARGP"/>
    <property type="match status" value="1"/>
</dbReference>
<evidence type="ECO:0000259" key="4">
    <source>
        <dbReference type="Pfam" id="PF03466"/>
    </source>
</evidence>
<proteinExistence type="predicted"/>
<evidence type="ECO:0000313" key="5">
    <source>
        <dbReference type="EMBL" id="GAN79491.1"/>
    </source>
</evidence>
<dbReference type="Proteomes" id="UP000032668">
    <property type="component" value="Unassembled WGS sequence"/>
</dbReference>
<dbReference type="InterPro" id="IPR017685">
    <property type="entry name" value="ArgP"/>
</dbReference>
<reference evidence="5 6" key="1">
    <citation type="submission" date="2012-11" db="EMBL/GenBank/DDBJ databases">
        <title>Whole genome sequence of Acidocella aminolytica 101 = DSM 11237.</title>
        <authorList>
            <person name="Azuma Y."/>
            <person name="Higashiura N."/>
            <person name="Hirakawa H."/>
            <person name="Matsushita K."/>
        </authorList>
    </citation>
    <scope>NUCLEOTIDE SEQUENCE [LARGE SCALE GENOMIC DNA]</scope>
    <source>
        <strain evidence="6">101 / DSM 11237</strain>
    </source>
</reference>
<dbReference type="InterPro" id="IPR005119">
    <property type="entry name" value="LysR_subst-bd"/>
</dbReference>
<protein>
    <submittedName>
        <fullName evidence="5">Transcriptional regulator LysR/chromosome replication initiation inhibitor</fullName>
    </submittedName>
</protein>
<accession>A0A0D6PDR0</accession>
<dbReference type="NCBIfam" id="NF002964">
    <property type="entry name" value="PRK03635.1"/>
    <property type="match status" value="1"/>
</dbReference>
<dbReference type="STRING" id="1120923.SAMN02746095_00577"/>
<organism evidence="5 6">
    <name type="scientific">Acidocella aminolytica 101 = DSM 11237</name>
    <dbReference type="NCBI Taxonomy" id="1120923"/>
    <lineage>
        <taxon>Bacteria</taxon>
        <taxon>Pseudomonadati</taxon>
        <taxon>Pseudomonadota</taxon>
        <taxon>Alphaproteobacteria</taxon>
        <taxon>Acetobacterales</taxon>
        <taxon>Acidocellaceae</taxon>
        <taxon>Acidocella</taxon>
    </lineage>
</organism>
<evidence type="ECO:0000256" key="3">
    <source>
        <dbReference type="ARBA" id="ARBA00023163"/>
    </source>
</evidence>
<evidence type="ECO:0000256" key="2">
    <source>
        <dbReference type="ARBA" id="ARBA00023125"/>
    </source>
</evidence>
<dbReference type="Pfam" id="PF03466">
    <property type="entry name" value="LysR_substrate"/>
    <property type="match status" value="1"/>
</dbReference>